<dbReference type="CDD" id="cd17580">
    <property type="entry name" value="REC_2_DhkD-like"/>
    <property type="match status" value="1"/>
</dbReference>
<dbReference type="SMART" id="SM00065">
    <property type="entry name" value="GAF"/>
    <property type="match status" value="1"/>
</dbReference>
<dbReference type="GO" id="GO:0000155">
    <property type="term" value="F:phosphorelay sensor kinase activity"/>
    <property type="evidence" value="ECO:0007669"/>
    <property type="project" value="InterPro"/>
</dbReference>
<dbReference type="InterPro" id="IPR000700">
    <property type="entry name" value="PAS-assoc_C"/>
</dbReference>
<dbReference type="Gene3D" id="3.30.565.10">
    <property type="entry name" value="Histidine kinase-like ATPase, C-terminal domain"/>
    <property type="match status" value="1"/>
</dbReference>
<organism evidence="14 15">
    <name type="scientific">Noviherbaspirillum humi</name>
    <dbReference type="NCBI Taxonomy" id="1688639"/>
    <lineage>
        <taxon>Bacteria</taxon>
        <taxon>Pseudomonadati</taxon>
        <taxon>Pseudomonadota</taxon>
        <taxon>Betaproteobacteria</taxon>
        <taxon>Burkholderiales</taxon>
        <taxon>Oxalobacteraceae</taxon>
        <taxon>Noviherbaspirillum</taxon>
    </lineage>
</organism>
<dbReference type="Pfam" id="PF01590">
    <property type="entry name" value="GAF"/>
    <property type="match status" value="1"/>
</dbReference>
<dbReference type="Gene3D" id="3.40.50.2300">
    <property type="match status" value="1"/>
</dbReference>
<evidence type="ECO:0000313" key="15">
    <source>
        <dbReference type="Proteomes" id="UP000198284"/>
    </source>
</evidence>
<feature type="domain" description="Response regulatory" evidence="11">
    <location>
        <begin position="555"/>
        <end position="671"/>
    </location>
</feature>
<feature type="domain" description="PAC" evidence="13">
    <location>
        <begin position="253"/>
        <end position="305"/>
    </location>
</feature>
<dbReference type="SUPFAM" id="SSF47384">
    <property type="entry name" value="Homodimeric domain of signal transducing histidine kinase"/>
    <property type="match status" value="1"/>
</dbReference>
<evidence type="ECO:0000256" key="3">
    <source>
        <dbReference type="ARBA" id="ARBA00012438"/>
    </source>
</evidence>
<dbReference type="Proteomes" id="UP000198284">
    <property type="component" value="Unassembled WGS sequence"/>
</dbReference>
<evidence type="ECO:0000256" key="6">
    <source>
        <dbReference type="ARBA" id="ARBA00022777"/>
    </source>
</evidence>
<dbReference type="InterPro" id="IPR035965">
    <property type="entry name" value="PAS-like_dom_sf"/>
</dbReference>
<dbReference type="PROSITE" id="PS50109">
    <property type="entry name" value="HIS_KIN"/>
    <property type="match status" value="1"/>
</dbReference>
<dbReference type="CDD" id="cd00130">
    <property type="entry name" value="PAS"/>
    <property type="match status" value="1"/>
</dbReference>
<dbReference type="PANTHER" id="PTHR43547">
    <property type="entry name" value="TWO-COMPONENT HISTIDINE KINASE"/>
    <property type="match status" value="1"/>
</dbReference>
<dbReference type="EC" id="2.7.13.3" evidence="3"/>
<dbReference type="PANTHER" id="PTHR43547:SF2">
    <property type="entry name" value="HYBRID SIGNAL TRANSDUCTION HISTIDINE KINASE C"/>
    <property type="match status" value="1"/>
</dbReference>
<protein>
    <recommendedName>
        <fullName evidence="3">histidine kinase</fullName>
        <ecNumber evidence="3">2.7.13.3</ecNumber>
    </recommendedName>
</protein>
<keyword evidence="5" id="KW-0808">Transferase</keyword>
<dbReference type="InterPro" id="IPR003594">
    <property type="entry name" value="HATPase_dom"/>
</dbReference>
<dbReference type="Pfam" id="PF08447">
    <property type="entry name" value="PAS_3"/>
    <property type="match status" value="1"/>
</dbReference>
<keyword evidence="15" id="KW-1185">Reference proteome</keyword>
<dbReference type="Pfam" id="PF00072">
    <property type="entry name" value="Response_reg"/>
    <property type="match status" value="1"/>
</dbReference>
<dbReference type="FunFam" id="3.30.450.20:FF:000099">
    <property type="entry name" value="Sensory box sensor histidine kinase"/>
    <property type="match status" value="1"/>
</dbReference>
<dbReference type="Gene3D" id="3.30.450.40">
    <property type="match status" value="1"/>
</dbReference>
<evidence type="ECO:0000259" key="13">
    <source>
        <dbReference type="PROSITE" id="PS50113"/>
    </source>
</evidence>
<evidence type="ECO:0000256" key="1">
    <source>
        <dbReference type="ARBA" id="ARBA00000085"/>
    </source>
</evidence>
<dbReference type="InterPro" id="IPR013655">
    <property type="entry name" value="PAS_fold_3"/>
</dbReference>
<dbReference type="SUPFAM" id="SSF55781">
    <property type="entry name" value="GAF domain-like"/>
    <property type="match status" value="1"/>
</dbReference>
<gene>
    <name evidence="14" type="ORF">SAMN06265795_1228</name>
</gene>
<dbReference type="Gene3D" id="3.30.450.20">
    <property type="entry name" value="PAS domain"/>
    <property type="match status" value="1"/>
</dbReference>
<evidence type="ECO:0000256" key="7">
    <source>
        <dbReference type="ARBA" id="ARBA00023012"/>
    </source>
</evidence>
<accession>A0A239LCV3</accession>
<evidence type="ECO:0000256" key="2">
    <source>
        <dbReference type="ARBA" id="ARBA00004429"/>
    </source>
</evidence>
<sequence>MEHIESLRSEIAEYRFLVELDDLVRHLVDPAEITLAAATFLGQHLGANRCAYADVEADQTTFNLTGNYTNGVPTIVGRYDISAFGAEYVRLCHSGVPYVVEDAETDDRVAQVRDVYRQLQIRSVVSIPIIKAGKFVAGMAVHQVSSRQWQAAEIRLISMVANRCWESIERNRITRELHESEAKFRTITNAMPQLVWTARPDGFVDYHNDQLFDYAGVPRGSTSGDAWADLIHPEDQKQAFEAWSHSVANGVPYETTYRVRHHSGEYRWTLARGLPVRDGSGNIIKWMGTNTDIQAQKRAEELLREANHRKDEFLAMLAHELRNPLAPISAAADLLSMTKAADAQVQKTADIIRRQVDHLSSLVTDLLDVARVTRGTIQLESALFDVKQVVADAAEQVRPLVEQHKHHLVMHLAPEAVFVMGDQKRLVQVLTNLLDNAAKYTPAGGNITLRMAASQSEVILSVSDDGLGMKPDLLQNVFDLFQQGERTVERSQGGLGIGLALVKSLVEQHHGTVIAKSAGPSQGSEFVVRLPRVYKAEEPVGMARPTPQPPSRKLRILVVDDNMDAAESTATLLKMMGNEVAVEFEPGAALARVQREKFDAYVLDIGLPGMDGYELVQRLRSCQGMEKAVFAAVTGYGQEQDRQKSAAAGFDHHFVKPVNIHALTEVFKVLH</sequence>
<keyword evidence="8" id="KW-0472">Membrane</keyword>
<dbReference type="EMBL" id="FZOT01000022">
    <property type="protein sequence ID" value="SNT28486.1"/>
    <property type="molecule type" value="Genomic_DNA"/>
</dbReference>
<evidence type="ECO:0000259" key="10">
    <source>
        <dbReference type="PROSITE" id="PS50109"/>
    </source>
</evidence>
<dbReference type="CDD" id="cd00075">
    <property type="entry name" value="HATPase"/>
    <property type="match status" value="1"/>
</dbReference>
<dbReference type="FunFam" id="1.10.287.130:FF:000001">
    <property type="entry name" value="Two-component sensor histidine kinase"/>
    <property type="match status" value="1"/>
</dbReference>
<dbReference type="Pfam" id="PF00512">
    <property type="entry name" value="HisKA"/>
    <property type="match status" value="1"/>
</dbReference>
<keyword evidence="4 9" id="KW-0597">Phosphoprotein</keyword>
<dbReference type="InterPro" id="IPR003661">
    <property type="entry name" value="HisK_dim/P_dom"/>
</dbReference>
<evidence type="ECO:0000256" key="4">
    <source>
        <dbReference type="ARBA" id="ARBA00022553"/>
    </source>
</evidence>
<dbReference type="SMART" id="SM00388">
    <property type="entry name" value="HisKA"/>
    <property type="match status" value="1"/>
</dbReference>
<dbReference type="SMART" id="SM00387">
    <property type="entry name" value="HATPase_c"/>
    <property type="match status" value="1"/>
</dbReference>
<comment type="subcellular location">
    <subcellularLocation>
        <location evidence="2">Cell inner membrane</location>
        <topology evidence="2">Multi-pass membrane protein</topology>
    </subcellularLocation>
</comment>
<reference evidence="14 15" key="1">
    <citation type="submission" date="2017-06" db="EMBL/GenBank/DDBJ databases">
        <authorList>
            <person name="Kim H.J."/>
            <person name="Triplett B.A."/>
        </authorList>
    </citation>
    <scope>NUCLEOTIDE SEQUENCE [LARGE SCALE GENOMIC DNA]</scope>
    <source>
        <strain evidence="14 15">U15</strain>
    </source>
</reference>
<dbReference type="InterPro" id="IPR000014">
    <property type="entry name" value="PAS"/>
</dbReference>
<proteinExistence type="predicted"/>
<evidence type="ECO:0000259" key="11">
    <source>
        <dbReference type="PROSITE" id="PS50110"/>
    </source>
</evidence>
<dbReference type="InterPro" id="IPR036890">
    <property type="entry name" value="HATPase_C_sf"/>
</dbReference>
<dbReference type="OrthoDB" id="9768069at2"/>
<keyword evidence="6 14" id="KW-0418">Kinase</keyword>
<dbReference type="FunFam" id="3.30.565.10:FF:000006">
    <property type="entry name" value="Sensor histidine kinase WalK"/>
    <property type="match status" value="1"/>
</dbReference>
<name>A0A239LCV3_9BURK</name>
<dbReference type="SUPFAM" id="SSF55874">
    <property type="entry name" value="ATPase domain of HSP90 chaperone/DNA topoisomerase II/histidine kinase"/>
    <property type="match status" value="1"/>
</dbReference>
<dbReference type="PROSITE" id="PS50110">
    <property type="entry name" value="RESPONSE_REGULATORY"/>
    <property type="match status" value="1"/>
</dbReference>
<dbReference type="SUPFAM" id="SSF52172">
    <property type="entry name" value="CheY-like"/>
    <property type="match status" value="1"/>
</dbReference>
<dbReference type="SMART" id="SM00091">
    <property type="entry name" value="PAS"/>
    <property type="match status" value="1"/>
</dbReference>
<dbReference type="SMART" id="SM00448">
    <property type="entry name" value="REC"/>
    <property type="match status" value="1"/>
</dbReference>
<dbReference type="PROSITE" id="PS50113">
    <property type="entry name" value="PAC"/>
    <property type="match status" value="1"/>
</dbReference>
<dbReference type="InterPro" id="IPR036097">
    <property type="entry name" value="HisK_dim/P_sf"/>
</dbReference>
<dbReference type="InterPro" id="IPR005467">
    <property type="entry name" value="His_kinase_dom"/>
</dbReference>
<dbReference type="InterPro" id="IPR029016">
    <property type="entry name" value="GAF-like_dom_sf"/>
</dbReference>
<feature type="domain" description="Histidine kinase" evidence="10">
    <location>
        <begin position="316"/>
        <end position="534"/>
    </location>
</feature>
<dbReference type="SMART" id="SM00086">
    <property type="entry name" value="PAC"/>
    <property type="match status" value="1"/>
</dbReference>
<dbReference type="InterPro" id="IPR003018">
    <property type="entry name" value="GAF"/>
</dbReference>
<dbReference type="AlphaFoldDB" id="A0A239LCV3"/>
<keyword evidence="7" id="KW-0902">Two-component regulatory system</keyword>
<feature type="modified residue" description="4-aspartylphosphate" evidence="9">
    <location>
        <position position="604"/>
    </location>
</feature>
<dbReference type="Gene3D" id="1.10.287.130">
    <property type="match status" value="1"/>
</dbReference>
<evidence type="ECO:0000256" key="5">
    <source>
        <dbReference type="ARBA" id="ARBA00022679"/>
    </source>
</evidence>
<dbReference type="PRINTS" id="PR00344">
    <property type="entry name" value="BCTRLSENSOR"/>
</dbReference>
<evidence type="ECO:0000259" key="12">
    <source>
        <dbReference type="PROSITE" id="PS50112"/>
    </source>
</evidence>
<dbReference type="GO" id="GO:0005886">
    <property type="term" value="C:plasma membrane"/>
    <property type="evidence" value="ECO:0007669"/>
    <property type="project" value="UniProtKB-SubCell"/>
</dbReference>
<dbReference type="PROSITE" id="PS50112">
    <property type="entry name" value="PAS"/>
    <property type="match status" value="1"/>
</dbReference>
<dbReference type="InterPro" id="IPR004358">
    <property type="entry name" value="Sig_transdc_His_kin-like_C"/>
</dbReference>
<evidence type="ECO:0000256" key="8">
    <source>
        <dbReference type="ARBA" id="ARBA00023136"/>
    </source>
</evidence>
<dbReference type="Pfam" id="PF02518">
    <property type="entry name" value="HATPase_c"/>
    <property type="match status" value="1"/>
</dbReference>
<dbReference type="InterPro" id="IPR001610">
    <property type="entry name" value="PAC"/>
</dbReference>
<evidence type="ECO:0000256" key="9">
    <source>
        <dbReference type="PROSITE-ProRule" id="PRU00169"/>
    </source>
</evidence>
<evidence type="ECO:0000313" key="14">
    <source>
        <dbReference type="EMBL" id="SNT28486.1"/>
    </source>
</evidence>
<dbReference type="InterPro" id="IPR011006">
    <property type="entry name" value="CheY-like_superfamily"/>
</dbReference>
<dbReference type="InterPro" id="IPR001789">
    <property type="entry name" value="Sig_transdc_resp-reg_receiver"/>
</dbReference>
<dbReference type="NCBIfam" id="TIGR00229">
    <property type="entry name" value="sensory_box"/>
    <property type="match status" value="1"/>
</dbReference>
<dbReference type="CDD" id="cd00082">
    <property type="entry name" value="HisKA"/>
    <property type="match status" value="1"/>
</dbReference>
<feature type="domain" description="PAS" evidence="12">
    <location>
        <begin position="180"/>
        <end position="250"/>
    </location>
</feature>
<dbReference type="RefSeq" id="WP_089401392.1">
    <property type="nucleotide sequence ID" value="NZ_FZOT01000022.1"/>
</dbReference>
<comment type="catalytic activity">
    <reaction evidence="1">
        <text>ATP + protein L-histidine = ADP + protein N-phospho-L-histidine.</text>
        <dbReference type="EC" id="2.7.13.3"/>
    </reaction>
</comment>
<dbReference type="SUPFAM" id="SSF55785">
    <property type="entry name" value="PYP-like sensor domain (PAS domain)"/>
    <property type="match status" value="1"/>
</dbReference>